<organism evidence="2 3">
    <name type="scientific">Mucilaginibacter pineti</name>
    <dbReference type="NCBI Taxonomy" id="1391627"/>
    <lineage>
        <taxon>Bacteria</taxon>
        <taxon>Pseudomonadati</taxon>
        <taxon>Bacteroidota</taxon>
        <taxon>Sphingobacteriia</taxon>
        <taxon>Sphingobacteriales</taxon>
        <taxon>Sphingobacteriaceae</taxon>
        <taxon>Mucilaginibacter</taxon>
    </lineage>
</organism>
<feature type="chain" id="PRO_5011466413" evidence="1">
    <location>
        <begin position="24"/>
        <end position="192"/>
    </location>
</feature>
<gene>
    <name evidence="2" type="ORF">SAMN05216464_112107</name>
</gene>
<dbReference type="OrthoDB" id="793640at2"/>
<dbReference type="AlphaFoldDB" id="A0A1G7I0U3"/>
<name>A0A1G7I0U3_9SPHI</name>
<protein>
    <submittedName>
        <fullName evidence="2">Uncharacterized protein</fullName>
    </submittedName>
</protein>
<accession>A0A1G7I0U3</accession>
<dbReference type="STRING" id="1391627.SAMN05216464_112107"/>
<dbReference type="Proteomes" id="UP000199072">
    <property type="component" value="Unassembled WGS sequence"/>
</dbReference>
<feature type="signal peptide" evidence="1">
    <location>
        <begin position="1"/>
        <end position="23"/>
    </location>
</feature>
<keyword evidence="1" id="KW-0732">Signal</keyword>
<evidence type="ECO:0000313" key="2">
    <source>
        <dbReference type="EMBL" id="SDF06352.1"/>
    </source>
</evidence>
<keyword evidence="3" id="KW-1185">Reference proteome</keyword>
<evidence type="ECO:0000313" key="3">
    <source>
        <dbReference type="Proteomes" id="UP000199072"/>
    </source>
</evidence>
<dbReference type="EMBL" id="FNAI01000012">
    <property type="protein sequence ID" value="SDF06352.1"/>
    <property type="molecule type" value="Genomic_DNA"/>
</dbReference>
<dbReference type="RefSeq" id="WP_091152893.1">
    <property type="nucleotide sequence ID" value="NZ_FNAI01000012.1"/>
</dbReference>
<sequence>MKLTITKALLCIAALLFTQSLRAQDQDYLLTLKGDTLFGKVSQSSVDHTKFKYKTAKMKKAEDITVDSIKEFTCNRIPLVMRAVTMEGVKKPVFMIVVEKGAISLYSLMEWNAMESNRIHSSMEFYVSKNCDSVRLLKSNYNTDKPKEQILDEFAELLKDKKSIYDKFKAKEYYNFTYLFKLIHFYNTGLTL</sequence>
<reference evidence="2 3" key="1">
    <citation type="submission" date="2016-10" db="EMBL/GenBank/DDBJ databases">
        <authorList>
            <person name="de Groot N.N."/>
        </authorList>
    </citation>
    <scope>NUCLEOTIDE SEQUENCE [LARGE SCALE GENOMIC DNA]</scope>
    <source>
        <strain evidence="2 3">47C3B</strain>
    </source>
</reference>
<evidence type="ECO:0000256" key="1">
    <source>
        <dbReference type="SAM" id="SignalP"/>
    </source>
</evidence>
<proteinExistence type="predicted"/>